<keyword evidence="5" id="KW-0862">Zinc</keyword>
<evidence type="ECO:0000256" key="4">
    <source>
        <dbReference type="ARBA" id="ARBA00022771"/>
    </source>
</evidence>
<dbReference type="PROSITE" id="PS50294">
    <property type="entry name" value="WD_REPEATS_REGION"/>
    <property type="match status" value="2"/>
</dbReference>
<dbReference type="InterPro" id="IPR001680">
    <property type="entry name" value="WD40_rpt"/>
</dbReference>
<dbReference type="PROSITE" id="PS50082">
    <property type="entry name" value="WD_REPEATS_2"/>
    <property type="match status" value="2"/>
</dbReference>
<name>A0A1R2AQ28_9CILI</name>
<dbReference type="Proteomes" id="UP000187209">
    <property type="component" value="Unassembled WGS sequence"/>
</dbReference>
<keyword evidence="2" id="KW-0479">Metal-binding</keyword>
<proteinExistence type="predicted"/>
<keyword evidence="9" id="KW-1185">Reference proteome</keyword>
<dbReference type="PANTHER" id="PTHR46200">
    <property type="entry name" value="GATOR COMPLEX PROTEIN WDR24"/>
    <property type="match status" value="1"/>
</dbReference>
<dbReference type="GO" id="GO:0008270">
    <property type="term" value="F:zinc ion binding"/>
    <property type="evidence" value="ECO:0007669"/>
    <property type="project" value="UniProtKB-KW"/>
</dbReference>
<dbReference type="InterPro" id="IPR036322">
    <property type="entry name" value="WD40_repeat_dom_sf"/>
</dbReference>
<sequence>MEVCSLKFAINSLSISPDSSSIICGGREILKVLSLSNFSETRNLRKGKSNLNYSTQDIAWHPKEAEWLISAAKNSCIVLWNLTKSGVGTLETIYKGHTTLVNRVKWHPNQPDAFISASHDGSLRVWDRREQDSVKIYKCNSEGSRDVSFSDLKDYMIGAGFDSGAVHIYDLRKEQAVMKINAHKRSALTIDWHPIWPDRIASGGNDKSIKIWDVTTGGDIYKMQAPEPVARVKWVPGNLTMIASAQQMHDNSLYIWDIEDPYLPARIYKGHIQPIKDFVFPAGMPDNVITCSEDCFLIKQSLSNYYCPKNDMPKSFLSVSPLNTVSYFTKSNHKNLLDFITLGDPREEINQHAQKYVLKGNIEDTCAINSTVSESNSGVWDAIGMLNKISSEPGYSWLHSLIEESLYETVEFYAEKGDLQTSACISSVLNLKGPMREYSELLRQLEMMIMAAKLPISHTNVEMYFKCKCGKPIEDGICSKCNNQAECSVCGGVVKGLYSWCQGCGHGGHLQHLTTWFKNKDYCPTGCGHLCNVRD</sequence>
<comment type="caution">
    <text evidence="8">The sequence shown here is derived from an EMBL/GenBank/DDBJ whole genome shotgun (WGS) entry which is preliminary data.</text>
</comment>
<dbReference type="InterPro" id="IPR037590">
    <property type="entry name" value="WDR24"/>
</dbReference>
<dbReference type="InterPro" id="IPR015943">
    <property type="entry name" value="WD40/YVTN_repeat-like_dom_sf"/>
</dbReference>
<dbReference type="GO" id="GO:0061700">
    <property type="term" value="C:GATOR2 complex"/>
    <property type="evidence" value="ECO:0007669"/>
    <property type="project" value="TreeGrafter"/>
</dbReference>
<evidence type="ECO:0000313" key="8">
    <source>
        <dbReference type="EMBL" id="OMJ66596.1"/>
    </source>
</evidence>
<protein>
    <recommendedName>
        <fullName evidence="7">WDR59/RTC1-like RING zinc finger domain-containing protein</fullName>
    </recommendedName>
</protein>
<dbReference type="GO" id="GO:0005774">
    <property type="term" value="C:vacuolar membrane"/>
    <property type="evidence" value="ECO:0007669"/>
    <property type="project" value="TreeGrafter"/>
</dbReference>
<evidence type="ECO:0000256" key="2">
    <source>
        <dbReference type="ARBA" id="ARBA00022723"/>
    </source>
</evidence>
<dbReference type="InterPro" id="IPR020472">
    <property type="entry name" value="WD40_PAC1"/>
</dbReference>
<feature type="repeat" description="WD" evidence="6">
    <location>
        <begin position="180"/>
        <end position="222"/>
    </location>
</feature>
<keyword evidence="1 6" id="KW-0853">WD repeat</keyword>
<dbReference type="Pfam" id="PF17120">
    <property type="entry name" value="zf-RING_16"/>
    <property type="match status" value="1"/>
</dbReference>
<dbReference type="SMART" id="SM00320">
    <property type="entry name" value="WD40"/>
    <property type="match status" value="6"/>
</dbReference>
<dbReference type="AlphaFoldDB" id="A0A1R2AQ28"/>
<organism evidence="8 9">
    <name type="scientific">Stentor coeruleus</name>
    <dbReference type="NCBI Taxonomy" id="5963"/>
    <lineage>
        <taxon>Eukaryota</taxon>
        <taxon>Sar</taxon>
        <taxon>Alveolata</taxon>
        <taxon>Ciliophora</taxon>
        <taxon>Postciliodesmatophora</taxon>
        <taxon>Heterotrichea</taxon>
        <taxon>Heterotrichida</taxon>
        <taxon>Stentoridae</taxon>
        <taxon>Stentor</taxon>
    </lineage>
</organism>
<evidence type="ECO:0000259" key="7">
    <source>
        <dbReference type="Pfam" id="PF17120"/>
    </source>
</evidence>
<accession>A0A1R2AQ28</accession>
<evidence type="ECO:0000256" key="6">
    <source>
        <dbReference type="PROSITE-ProRule" id="PRU00221"/>
    </source>
</evidence>
<dbReference type="CDD" id="cd16693">
    <property type="entry name" value="mRING-H2-C3H3C2_WDR24"/>
    <property type="match status" value="1"/>
</dbReference>
<keyword evidence="4" id="KW-0863">Zinc-finger</keyword>
<dbReference type="PRINTS" id="PR00320">
    <property type="entry name" value="GPROTEINBRPT"/>
</dbReference>
<reference evidence="8 9" key="1">
    <citation type="submission" date="2016-11" db="EMBL/GenBank/DDBJ databases">
        <title>The macronuclear genome of Stentor coeruleus: a giant cell with tiny introns.</title>
        <authorList>
            <person name="Slabodnick M."/>
            <person name="Ruby J.G."/>
            <person name="Reiff S.B."/>
            <person name="Swart E.C."/>
            <person name="Gosai S."/>
            <person name="Prabakaran S."/>
            <person name="Witkowska E."/>
            <person name="Larue G.E."/>
            <person name="Fisher S."/>
            <person name="Freeman R.M."/>
            <person name="Gunawardena J."/>
            <person name="Chu W."/>
            <person name="Stover N.A."/>
            <person name="Gregory B.D."/>
            <person name="Nowacki M."/>
            <person name="Derisi J."/>
            <person name="Roy S.W."/>
            <person name="Marshall W.F."/>
            <person name="Sood P."/>
        </authorList>
    </citation>
    <scope>NUCLEOTIDE SEQUENCE [LARGE SCALE GENOMIC DNA]</scope>
    <source>
        <strain evidence="8">WM001</strain>
    </source>
</reference>
<dbReference type="OrthoDB" id="288435at2759"/>
<dbReference type="GO" id="GO:1904263">
    <property type="term" value="P:positive regulation of TORC1 signaling"/>
    <property type="evidence" value="ECO:0007669"/>
    <property type="project" value="TreeGrafter"/>
</dbReference>
<evidence type="ECO:0000256" key="5">
    <source>
        <dbReference type="ARBA" id="ARBA00022833"/>
    </source>
</evidence>
<dbReference type="PANTHER" id="PTHR46200:SF1">
    <property type="entry name" value="GATOR COMPLEX PROTEIN WDR24"/>
    <property type="match status" value="1"/>
</dbReference>
<dbReference type="InterPro" id="IPR049566">
    <property type="entry name" value="WDR59_RTC1-like_RING_Znf"/>
</dbReference>
<dbReference type="Gene3D" id="2.130.10.10">
    <property type="entry name" value="YVTN repeat-like/Quinoprotein amine dehydrogenase"/>
    <property type="match status" value="2"/>
</dbReference>
<dbReference type="InterPro" id="IPR019775">
    <property type="entry name" value="WD40_repeat_CS"/>
</dbReference>
<dbReference type="Pfam" id="PF00400">
    <property type="entry name" value="WD40"/>
    <property type="match status" value="2"/>
</dbReference>
<gene>
    <name evidence="8" type="ORF">SteCoe_36508</name>
</gene>
<evidence type="ECO:0000256" key="3">
    <source>
        <dbReference type="ARBA" id="ARBA00022737"/>
    </source>
</evidence>
<feature type="domain" description="WDR59/RTC1-like RING zinc finger" evidence="7">
    <location>
        <begin position="483"/>
        <end position="532"/>
    </location>
</feature>
<dbReference type="GO" id="GO:0016239">
    <property type="term" value="P:positive regulation of macroautophagy"/>
    <property type="evidence" value="ECO:0007669"/>
    <property type="project" value="TreeGrafter"/>
</dbReference>
<dbReference type="SUPFAM" id="SSF50978">
    <property type="entry name" value="WD40 repeat-like"/>
    <property type="match status" value="1"/>
</dbReference>
<dbReference type="EMBL" id="MPUH01001679">
    <property type="protein sequence ID" value="OMJ66596.1"/>
    <property type="molecule type" value="Genomic_DNA"/>
</dbReference>
<keyword evidence="3" id="KW-0677">Repeat</keyword>
<dbReference type="GO" id="GO:0005829">
    <property type="term" value="C:cytosol"/>
    <property type="evidence" value="ECO:0007669"/>
    <property type="project" value="TreeGrafter"/>
</dbReference>
<feature type="repeat" description="WD" evidence="6">
    <location>
        <begin position="94"/>
        <end position="136"/>
    </location>
</feature>
<evidence type="ECO:0000256" key="1">
    <source>
        <dbReference type="ARBA" id="ARBA00022574"/>
    </source>
</evidence>
<evidence type="ECO:0000313" key="9">
    <source>
        <dbReference type="Proteomes" id="UP000187209"/>
    </source>
</evidence>
<dbReference type="PROSITE" id="PS00678">
    <property type="entry name" value="WD_REPEATS_1"/>
    <property type="match status" value="1"/>
</dbReference>